<accession>A0A166B6P1</accession>
<reference evidence="1 2" key="1">
    <citation type="journal article" date="2016" name="Mol. Biol. Evol.">
        <title>Comparative Genomics of Early-Diverging Mushroom-Forming Fungi Provides Insights into the Origins of Lignocellulose Decay Capabilities.</title>
        <authorList>
            <person name="Nagy L.G."/>
            <person name="Riley R."/>
            <person name="Tritt A."/>
            <person name="Adam C."/>
            <person name="Daum C."/>
            <person name="Floudas D."/>
            <person name="Sun H."/>
            <person name="Yadav J.S."/>
            <person name="Pangilinan J."/>
            <person name="Larsson K.H."/>
            <person name="Matsuura K."/>
            <person name="Barry K."/>
            <person name="Labutti K."/>
            <person name="Kuo R."/>
            <person name="Ohm R.A."/>
            <person name="Bhattacharya S.S."/>
            <person name="Shirouzu T."/>
            <person name="Yoshinaga Y."/>
            <person name="Martin F.M."/>
            <person name="Grigoriev I.V."/>
            <person name="Hibbett D.S."/>
        </authorList>
    </citation>
    <scope>NUCLEOTIDE SEQUENCE [LARGE SCALE GENOMIC DNA]</scope>
    <source>
        <strain evidence="1 2">HHB12029</strain>
    </source>
</reference>
<evidence type="ECO:0000313" key="1">
    <source>
        <dbReference type="EMBL" id="KZV98339.1"/>
    </source>
</evidence>
<dbReference type="Gene3D" id="3.80.10.10">
    <property type="entry name" value="Ribonuclease Inhibitor"/>
    <property type="match status" value="1"/>
</dbReference>
<dbReference type="AlphaFoldDB" id="A0A166B6P1"/>
<evidence type="ECO:0008006" key="3">
    <source>
        <dbReference type="Google" id="ProtNLM"/>
    </source>
</evidence>
<name>A0A166B6P1_EXIGL</name>
<organism evidence="1 2">
    <name type="scientific">Exidia glandulosa HHB12029</name>
    <dbReference type="NCBI Taxonomy" id="1314781"/>
    <lineage>
        <taxon>Eukaryota</taxon>
        <taxon>Fungi</taxon>
        <taxon>Dikarya</taxon>
        <taxon>Basidiomycota</taxon>
        <taxon>Agaricomycotina</taxon>
        <taxon>Agaricomycetes</taxon>
        <taxon>Auriculariales</taxon>
        <taxon>Exidiaceae</taxon>
        <taxon>Exidia</taxon>
    </lineage>
</organism>
<dbReference type="EMBL" id="KV425920">
    <property type="protein sequence ID" value="KZV98339.1"/>
    <property type="molecule type" value="Genomic_DNA"/>
</dbReference>
<dbReference type="InParanoid" id="A0A166B6P1"/>
<sequence length="476" mass="54033">MPQPSRLIPTEIVEEIIDGVSDHSTLQSCSFVAKSWRPRVLTHIFRSFVLCGSLPCVFTDARPRNVYQHDRFARLLDEDPHLAVYMREIAIHAESMTSIEFLQILLTLLDGRSSLPSDRDVQRLRLRCSKLLGGWSMTSVELLQALLTLRLGERRSSPPIDWDVQRLVLRWSKLLDGWTLAHAGAALSEVFPSLRTLQLDGWVVDSHNLIEFAASFPALAELTLNVAPHHEYRFHRVTGRPPTPPRSTCRLPHLRRLVVQPGCKCTCHLPTLLPVLRQRAPKVEHVELRVSLPAHRELFTHLPSSVDGWIKRLDIRLDRGLPSISLFKVVTRHCSRIEELYLTWAAPIGIHPKVCSFPPSRGKAGNSFAANLVALRVFHITLDIRDLGGFDSIPVSRDWKKLEDDLLRNAHFTQLWLHVTVGYLLEASARRTLNALLPRLRTAQKVHTRYTVIPKPVIPVPRTLLHGLPRTTDGLL</sequence>
<protein>
    <recommendedName>
        <fullName evidence="3">F-box domain-containing protein</fullName>
    </recommendedName>
</protein>
<keyword evidence="2" id="KW-1185">Reference proteome</keyword>
<dbReference type="Proteomes" id="UP000077266">
    <property type="component" value="Unassembled WGS sequence"/>
</dbReference>
<gene>
    <name evidence="1" type="ORF">EXIGLDRAFT_763643</name>
</gene>
<dbReference type="SUPFAM" id="SSF52047">
    <property type="entry name" value="RNI-like"/>
    <property type="match status" value="1"/>
</dbReference>
<dbReference type="OrthoDB" id="2788229at2759"/>
<evidence type="ECO:0000313" key="2">
    <source>
        <dbReference type="Proteomes" id="UP000077266"/>
    </source>
</evidence>
<proteinExistence type="predicted"/>
<dbReference type="InterPro" id="IPR032675">
    <property type="entry name" value="LRR_dom_sf"/>
</dbReference>